<protein>
    <submittedName>
        <fullName evidence="1">Uncharacterized protein</fullName>
    </submittedName>
</protein>
<proteinExistence type="predicted"/>
<organism evidence="1 2">
    <name type="scientific">Burkholderia anthina</name>
    <dbReference type="NCBI Taxonomy" id="179879"/>
    <lineage>
        <taxon>Bacteria</taxon>
        <taxon>Pseudomonadati</taxon>
        <taxon>Pseudomonadota</taxon>
        <taxon>Betaproteobacteria</taxon>
        <taxon>Burkholderiales</taxon>
        <taxon>Burkholderiaceae</taxon>
        <taxon>Burkholderia</taxon>
        <taxon>Burkholderia cepacia complex</taxon>
    </lineage>
</organism>
<accession>A0AAW3PW74</accession>
<dbReference type="Proteomes" id="UP000070434">
    <property type="component" value="Chromosome 3"/>
</dbReference>
<evidence type="ECO:0000313" key="2">
    <source>
        <dbReference type="Proteomes" id="UP000070434"/>
    </source>
</evidence>
<name>A0AAW3PW74_9BURK</name>
<comment type="caution">
    <text evidence="1">The sequence shown here is derived from an EMBL/GenBank/DDBJ whole genome shotgun (WGS) entry which is preliminary data.</text>
</comment>
<reference evidence="1 2" key="1">
    <citation type="submission" date="2015-11" db="EMBL/GenBank/DDBJ databases">
        <authorList>
            <person name="Sahl J."/>
            <person name="Wagner D."/>
            <person name="Keim P."/>
        </authorList>
    </citation>
    <scope>NUCLEOTIDE SEQUENCE [LARGE SCALE GENOMIC DNA]</scope>
    <source>
        <strain evidence="1 2">AZ-4-2-10-S1-D7</strain>
    </source>
</reference>
<dbReference type="EMBL" id="LNJP01000002">
    <property type="protein sequence ID" value="KWZ32878.1"/>
    <property type="molecule type" value="Genomic_DNA"/>
</dbReference>
<gene>
    <name evidence="1" type="ORF">WS64_17700</name>
</gene>
<sequence>MQMTTHGLCVVPVAPAGVIYSLDPIGMPHSTISLSLQFDAGNATLLDLSCTPDQNDRGAPT</sequence>
<dbReference type="AlphaFoldDB" id="A0AAW3PW74"/>
<evidence type="ECO:0000313" key="1">
    <source>
        <dbReference type="EMBL" id="KWZ32878.1"/>
    </source>
</evidence>